<name>A0ABW0GZM6_9HYPH</name>
<evidence type="ECO:0000313" key="1">
    <source>
        <dbReference type="EMBL" id="MFC5386666.1"/>
    </source>
</evidence>
<dbReference type="RefSeq" id="WP_378229871.1">
    <property type="nucleotide sequence ID" value="NZ_JBHSLL010000039.1"/>
</dbReference>
<comment type="caution">
    <text evidence="1">The sequence shown here is derived from an EMBL/GenBank/DDBJ whole genome shotgun (WGS) entry which is preliminary data.</text>
</comment>
<reference evidence="2" key="1">
    <citation type="journal article" date="2019" name="Int. J. Syst. Evol. Microbiol.">
        <title>The Global Catalogue of Microorganisms (GCM) 10K type strain sequencing project: providing services to taxonomists for standard genome sequencing and annotation.</title>
        <authorList>
            <consortium name="The Broad Institute Genomics Platform"/>
            <consortium name="The Broad Institute Genome Sequencing Center for Infectious Disease"/>
            <person name="Wu L."/>
            <person name="Ma J."/>
        </authorList>
    </citation>
    <scope>NUCLEOTIDE SEQUENCE [LARGE SCALE GENOMIC DNA]</scope>
    <source>
        <strain evidence="2">CGMCC 4.1415</strain>
    </source>
</reference>
<dbReference type="EMBL" id="JBHSLL010000039">
    <property type="protein sequence ID" value="MFC5386666.1"/>
    <property type="molecule type" value="Genomic_DNA"/>
</dbReference>
<sequence length="182" mass="19755">MRDRQLFQRLGVVHRPDCSLFADGPLPQPAPDPDVLAQVLGTEEAALYAKACHPVFEDLRRIVGQIAGLMILAQLTQSSEVADLEELSSCQRRWKDCADRLRALRAPSALAGHFEQLSATHAGCGRALSEFQLLRASGDNEAIFDRIAAQVSRAYAHLSAATSQKAGLEMVDLTHACCSCGR</sequence>
<evidence type="ECO:0000313" key="2">
    <source>
        <dbReference type="Proteomes" id="UP001596016"/>
    </source>
</evidence>
<dbReference type="Proteomes" id="UP001596016">
    <property type="component" value="Unassembled WGS sequence"/>
</dbReference>
<organism evidence="1 2">
    <name type="scientific">Aquamicrobium segne</name>
    <dbReference type="NCBI Taxonomy" id="469547"/>
    <lineage>
        <taxon>Bacteria</taxon>
        <taxon>Pseudomonadati</taxon>
        <taxon>Pseudomonadota</taxon>
        <taxon>Alphaproteobacteria</taxon>
        <taxon>Hyphomicrobiales</taxon>
        <taxon>Phyllobacteriaceae</taxon>
        <taxon>Aquamicrobium</taxon>
    </lineage>
</organism>
<gene>
    <name evidence="1" type="ORF">ACFPLB_11910</name>
</gene>
<accession>A0ABW0GZM6</accession>
<proteinExistence type="predicted"/>
<keyword evidence="2" id="KW-1185">Reference proteome</keyword>
<protein>
    <submittedName>
        <fullName evidence="1">Uncharacterized protein</fullName>
    </submittedName>
</protein>